<feature type="compositionally biased region" description="Polar residues" evidence="1">
    <location>
        <begin position="511"/>
        <end position="526"/>
    </location>
</feature>
<dbReference type="GO" id="GO:0003676">
    <property type="term" value="F:nucleic acid binding"/>
    <property type="evidence" value="ECO:0007669"/>
    <property type="project" value="InterPro"/>
</dbReference>
<organism evidence="3">
    <name type="scientific">Tanacetum cinerariifolium</name>
    <name type="common">Dalmatian daisy</name>
    <name type="synonym">Chrysanthemum cinerariifolium</name>
    <dbReference type="NCBI Taxonomy" id="118510"/>
    <lineage>
        <taxon>Eukaryota</taxon>
        <taxon>Viridiplantae</taxon>
        <taxon>Streptophyta</taxon>
        <taxon>Embryophyta</taxon>
        <taxon>Tracheophyta</taxon>
        <taxon>Spermatophyta</taxon>
        <taxon>Magnoliopsida</taxon>
        <taxon>eudicotyledons</taxon>
        <taxon>Gunneridae</taxon>
        <taxon>Pentapetalae</taxon>
        <taxon>asterids</taxon>
        <taxon>campanulids</taxon>
        <taxon>Asterales</taxon>
        <taxon>Asteraceae</taxon>
        <taxon>Asteroideae</taxon>
        <taxon>Anthemideae</taxon>
        <taxon>Anthemidinae</taxon>
        <taxon>Tanacetum</taxon>
    </lineage>
</organism>
<dbReference type="InterPro" id="IPR039537">
    <property type="entry name" value="Retrotran_Ty1/copia-like"/>
</dbReference>
<reference evidence="3" key="1">
    <citation type="journal article" date="2019" name="Sci. Rep.">
        <title>Draft genome of Tanacetum cinerariifolium, the natural source of mosquito coil.</title>
        <authorList>
            <person name="Yamashiro T."/>
            <person name="Shiraishi A."/>
            <person name="Satake H."/>
            <person name="Nakayama K."/>
        </authorList>
    </citation>
    <scope>NUCLEOTIDE SEQUENCE</scope>
</reference>
<dbReference type="EMBL" id="BKCJ010005992">
    <property type="protein sequence ID" value="GEU69753.1"/>
    <property type="molecule type" value="Genomic_DNA"/>
</dbReference>
<evidence type="ECO:0000259" key="2">
    <source>
        <dbReference type="Pfam" id="PF25597"/>
    </source>
</evidence>
<evidence type="ECO:0000313" key="3">
    <source>
        <dbReference type="EMBL" id="GEU69753.1"/>
    </source>
</evidence>
<dbReference type="PANTHER" id="PTHR42648">
    <property type="entry name" value="TRANSPOSASE, PUTATIVE-RELATED"/>
    <property type="match status" value="1"/>
</dbReference>
<protein>
    <recommendedName>
        <fullName evidence="2">Retroviral polymerase SH3-like domain-containing protein</fullName>
    </recommendedName>
</protein>
<dbReference type="Pfam" id="PF25597">
    <property type="entry name" value="SH3_retrovirus"/>
    <property type="match status" value="1"/>
</dbReference>
<accession>A0A6L2M6U9</accession>
<dbReference type="Gene3D" id="3.30.420.10">
    <property type="entry name" value="Ribonuclease H-like superfamily/Ribonuclease H"/>
    <property type="match status" value="1"/>
</dbReference>
<feature type="compositionally biased region" description="Low complexity" evidence="1">
    <location>
        <begin position="492"/>
        <end position="504"/>
    </location>
</feature>
<proteinExistence type="predicted"/>
<sequence length="536" mass="61157">MHNTIMVAGPYTPTTVVIQAVPTTENSPAVPEHTTVETILNMSPKNKAHFKSKKEVIHLILTRVRDEIYFTVNACKTAHECGKLLKGYNKFGNQWTMSVAGARETVGGQVVQQIGIQCFNFKEFEQSDWLADTNEEIDEPELEAHYNYLEKIQKIVQLILFIVNSGCMKHMTGNLKLLWNFIEKYLGFITSKVSITISSRLVNFVMRIWRLLYGNLLVSLEIFRETIYSLTIRVLSDRNQVNSYAIGFHSLISVAQNKVKIAFENADSSSRVELIPSKIKGTEFLNKTLHAFLKKKELSINIVERQNRTLVEAARTMLSASKLPLFFWVEAIATACYTQNRYIIILTHVKMKYHIINDRKPSIKHLHIFGCTCYLTRDGENLDKIKEKGDPCILVGYSTQSKRYRVYNKRTCLIVEFIHLRFGEIKEMYKTFVFNDTSSLIPQQQKALDYDNSDPVPQLQNISPSAYTTVPSQHELDLLFGPLYDEFFTTGTSSVNKSSSPTNKSTKKDTLPSTNIHPTSEPSTPKNVHAEENNDN</sequence>
<gene>
    <name evidence="3" type="ORF">Tci_041731</name>
</gene>
<dbReference type="InterPro" id="IPR057670">
    <property type="entry name" value="SH3_retrovirus"/>
</dbReference>
<dbReference type="AlphaFoldDB" id="A0A6L2M6U9"/>
<comment type="caution">
    <text evidence="3">The sequence shown here is derived from an EMBL/GenBank/DDBJ whole genome shotgun (WGS) entry which is preliminary data.</text>
</comment>
<evidence type="ECO:0000256" key="1">
    <source>
        <dbReference type="SAM" id="MobiDB-lite"/>
    </source>
</evidence>
<dbReference type="SUPFAM" id="SSF53098">
    <property type="entry name" value="Ribonuclease H-like"/>
    <property type="match status" value="1"/>
</dbReference>
<name>A0A6L2M6U9_TANCI</name>
<dbReference type="InterPro" id="IPR012337">
    <property type="entry name" value="RNaseH-like_sf"/>
</dbReference>
<dbReference type="PANTHER" id="PTHR42648:SF18">
    <property type="entry name" value="RETROTRANSPOSON, UNCLASSIFIED-LIKE PROTEIN"/>
    <property type="match status" value="1"/>
</dbReference>
<feature type="domain" description="Retroviral polymerase SH3-like" evidence="2">
    <location>
        <begin position="371"/>
        <end position="426"/>
    </location>
</feature>
<feature type="region of interest" description="Disordered" evidence="1">
    <location>
        <begin position="492"/>
        <end position="536"/>
    </location>
</feature>
<dbReference type="InterPro" id="IPR036397">
    <property type="entry name" value="RNaseH_sf"/>
</dbReference>